<dbReference type="PANTHER" id="PTHR30273:SF2">
    <property type="entry name" value="PROTEIN FECR"/>
    <property type="match status" value="1"/>
</dbReference>
<dbReference type="GO" id="GO:0016989">
    <property type="term" value="F:sigma factor antagonist activity"/>
    <property type="evidence" value="ECO:0007669"/>
    <property type="project" value="TreeGrafter"/>
</dbReference>
<dbReference type="InterPro" id="IPR006860">
    <property type="entry name" value="FecR"/>
</dbReference>
<sequence length="359" mass="38999">MTNGLLGNAPSDVSTHITRIRENRVTSQNSPEQAIREQAAEWAVLRSAGPLNPEQEQALARWLASDPRHAQALDFAQATWADLSRLGRMDQPVSIALPAVARPLAGRRRRSRLRWALSTAALLVLAVVGVVGVEQAPSLSLALRADYATAKGEVRQVSLPDGSKVDLDSHSGIELVYSDSERRVRLLAGEAVFTVAPVSGNEQRPFVVERAGGSSRALGTRFVVGPEPDGGTWVGMLEHSVAVTLQGTPQAGSAEQVLKEGQSLRYDTTHGIRPWPEHDVRRATAWQRGVLVFEREPLGEVAAQLNRYRGGHVLITDQALARREVSGMFRLDNLDAALGMLTDELKASRLDLPGLTLIY</sequence>
<dbReference type="PIRSF" id="PIRSF018266">
    <property type="entry name" value="FecR"/>
    <property type="match status" value="1"/>
</dbReference>
<dbReference type="Pfam" id="PF16220">
    <property type="entry name" value="DUF4880"/>
    <property type="match status" value="1"/>
</dbReference>
<feature type="domain" description="FecR N-terminal" evidence="3">
    <location>
        <begin position="37"/>
        <end position="78"/>
    </location>
</feature>
<evidence type="ECO:0008006" key="6">
    <source>
        <dbReference type="Google" id="ProtNLM"/>
    </source>
</evidence>
<feature type="domain" description="Protein FecR C-terminal" evidence="4">
    <location>
        <begin position="291"/>
        <end position="343"/>
    </location>
</feature>
<accession>A0A5E6US07</accession>
<keyword evidence="1" id="KW-1133">Transmembrane helix</keyword>
<keyword evidence="1" id="KW-0472">Membrane</keyword>
<dbReference type="Pfam" id="PF16344">
    <property type="entry name" value="FecR_C"/>
    <property type="match status" value="1"/>
</dbReference>
<evidence type="ECO:0000313" key="5">
    <source>
        <dbReference type="EMBL" id="VVN07678.1"/>
    </source>
</evidence>
<dbReference type="Pfam" id="PF04773">
    <property type="entry name" value="FecR"/>
    <property type="match status" value="1"/>
</dbReference>
<organism evidence="5">
    <name type="scientific">Pseudomonas fluorescens</name>
    <dbReference type="NCBI Taxonomy" id="294"/>
    <lineage>
        <taxon>Bacteria</taxon>
        <taxon>Pseudomonadati</taxon>
        <taxon>Pseudomonadota</taxon>
        <taxon>Gammaproteobacteria</taxon>
        <taxon>Pseudomonadales</taxon>
        <taxon>Pseudomonadaceae</taxon>
        <taxon>Pseudomonas</taxon>
    </lineage>
</organism>
<evidence type="ECO:0000256" key="1">
    <source>
        <dbReference type="SAM" id="Phobius"/>
    </source>
</evidence>
<proteinExistence type="predicted"/>
<dbReference type="InterPro" id="IPR032508">
    <property type="entry name" value="FecR_C"/>
</dbReference>
<dbReference type="Gene3D" id="3.55.50.30">
    <property type="match status" value="1"/>
</dbReference>
<feature type="domain" description="FecR protein" evidence="2">
    <location>
        <begin position="146"/>
        <end position="234"/>
    </location>
</feature>
<keyword evidence="1" id="KW-0812">Transmembrane</keyword>
<protein>
    <recommendedName>
        <fullName evidence="6">Siderophore-interacting protein</fullName>
    </recommendedName>
</protein>
<dbReference type="EMBL" id="CABVHG010000022">
    <property type="protein sequence ID" value="VVN07678.1"/>
    <property type="molecule type" value="Genomic_DNA"/>
</dbReference>
<evidence type="ECO:0000259" key="4">
    <source>
        <dbReference type="Pfam" id="PF16344"/>
    </source>
</evidence>
<name>A0A5E6US07_PSEFL</name>
<dbReference type="AlphaFoldDB" id="A0A5E6US07"/>
<evidence type="ECO:0000259" key="2">
    <source>
        <dbReference type="Pfam" id="PF04773"/>
    </source>
</evidence>
<dbReference type="InterPro" id="IPR032623">
    <property type="entry name" value="FecR_N"/>
</dbReference>
<dbReference type="Gene3D" id="2.60.120.1440">
    <property type="match status" value="1"/>
</dbReference>
<dbReference type="PANTHER" id="PTHR30273">
    <property type="entry name" value="PERIPLASMIC SIGNAL SENSOR AND SIGMA FACTOR ACTIVATOR FECR-RELATED"/>
    <property type="match status" value="1"/>
</dbReference>
<reference evidence="5" key="1">
    <citation type="submission" date="2019-09" db="EMBL/GenBank/DDBJ databases">
        <authorList>
            <person name="Chandra G."/>
            <person name="Truman W A."/>
        </authorList>
    </citation>
    <scope>NUCLEOTIDE SEQUENCE [LARGE SCALE GENOMIC DNA]</scope>
    <source>
        <strain evidence="5">PS652</strain>
    </source>
</reference>
<dbReference type="InterPro" id="IPR012373">
    <property type="entry name" value="Ferrdict_sens_TM"/>
</dbReference>
<evidence type="ECO:0000259" key="3">
    <source>
        <dbReference type="Pfam" id="PF16220"/>
    </source>
</evidence>
<gene>
    <name evidence="5" type="ORF">PS652_03642</name>
</gene>
<feature type="transmembrane region" description="Helical" evidence="1">
    <location>
        <begin position="115"/>
        <end position="133"/>
    </location>
</feature>